<dbReference type="Gene3D" id="2.130.10.10">
    <property type="entry name" value="YVTN repeat-like/Quinoprotein amine dehydrogenase"/>
    <property type="match status" value="2"/>
</dbReference>
<dbReference type="AlphaFoldDB" id="A0A517NG26"/>
<dbReference type="PANTHER" id="PTHR34512">
    <property type="entry name" value="CELL SURFACE PROTEIN"/>
    <property type="match status" value="1"/>
</dbReference>
<dbReference type="InterPro" id="IPR015943">
    <property type="entry name" value="WD40/YVTN_repeat-like_dom_sf"/>
</dbReference>
<feature type="compositionally biased region" description="Low complexity" evidence="1">
    <location>
        <begin position="92"/>
        <end position="115"/>
    </location>
</feature>
<feature type="compositionally biased region" description="Gly residues" evidence="1">
    <location>
        <begin position="539"/>
        <end position="562"/>
    </location>
</feature>
<proteinExistence type="predicted"/>
<dbReference type="RefSeq" id="WP_145172449.1">
    <property type="nucleotide sequence ID" value="NZ_CP036525.1"/>
</dbReference>
<sequence length="575" mass="60562">MHRLLILICLAAALPSQFGPRCSADETLMPPEVAAQLGLVESWQRAIATPYGEASIVDQVLNVDPENPHVYVEIVDSASVANAPTDKEAGADKPSAAAAKPAAAPGDASSPASDGNASDGKASGKPDNAKVLMRIAVGTPDRLGNPMQKKEAERLASNEIRRLKRRGIEAEMRTTEVARVTLYSISEDGTLEARDSETGRVQWLAQVGNSQLPYGQLGVTDQYLTVINGGNLIQVNATSGEVIKEIRTVSPPQFGAVSAGDNTMVITVGGGIESYSLTDQLAEPFIGAVAGRALAPPRQAPGSSRIAWATDQGLVYVIDMMGTPSILFRLQTDGLVTSRIRAIEGNRFFFATDHGQAYGLRATRSGEVMWSVPFGEPFFEVPLVAGEGVLMLSTFGRLHSLRVDNGDVMWDEPASEIAKLIGCLGERIFARTIGGSLRVLDLKTGKTIGTYPQVRPGRLLPNTKTNRLYFVSDSGAVQCLRPIDSELPSFNVAPDPQPLEEAGSKDKQGKAKDSSSPFTPAGQDPFGASKDPFGAGSDPFGGGDASDPFGGGDASDPFGGGDAMADPFGSDPFGN</sequence>
<accession>A0A517NG26</accession>
<gene>
    <name evidence="3" type="ORF">K227x_44400</name>
</gene>
<evidence type="ECO:0000256" key="1">
    <source>
        <dbReference type="SAM" id="MobiDB-lite"/>
    </source>
</evidence>
<reference evidence="3 4" key="1">
    <citation type="submission" date="2019-02" db="EMBL/GenBank/DDBJ databases">
        <title>Deep-cultivation of Planctomycetes and their phenomic and genomic characterization uncovers novel biology.</title>
        <authorList>
            <person name="Wiegand S."/>
            <person name="Jogler M."/>
            <person name="Boedeker C."/>
            <person name="Pinto D."/>
            <person name="Vollmers J."/>
            <person name="Rivas-Marin E."/>
            <person name="Kohn T."/>
            <person name="Peeters S.H."/>
            <person name="Heuer A."/>
            <person name="Rast P."/>
            <person name="Oberbeckmann S."/>
            <person name="Bunk B."/>
            <person name="Jeske O."/>
            <person name="Meyerdierks A."/>
            <person name="Storesund J.E."/>
            <person name="Kallscheuer N."/>
            <person name="Luecker S."/>
            <person name="Lage O.M."/>
            <person name="Pohl T."/>
            <person name="Merkel B.J."/>
            <person name="Hornburger P."/>
            <person name="Mueller R.-W."/>
            <person name="Bruemmer F."/>
            <person name="Labrenz M."/>
            <person name="Spormann A.M."/>
            <person name="Op den Camp H."/>
            <person name="Overmann J."/>
            <person name="Amann R."/>
            <person name="Jetten M.S.M."/>
            <person name="Mascher T."/>
            <person name="Medema M.H."/>
            <person name="Devos D.P."/>
            <person name="Kaster A.-K."/>
            <person name="Ovreas L."/>
            <person name="Rohde M."/>
            <person name="Galperin M.Y."/>
            <person name="Jogler C."/>
        </authorList>
    </citation>
    <scope>NUCLEOTIDE SEQUENCE [LARGE SCALE GENOMIC DNA]</scope>
    <source>
        <strain evidence="3 4">K22_7</strain>
    </source>
</reference>
<dbReference type="Proteomes" id="UP000318538">
    <property type="component" value="Chromosome"/>
</dbReference>
<feature type="region of interest" description="Disordered" evidence="1">
    <location>
        <begin position="487"/>
        <end position="575"/>
    </location>
</feature>
<dbReference type="Pfam" id="PF13360">
    <property type="entry name" value="PQQ_2"/>
    <property type="match status" value="2"/>
</dbReference>
<feature type="region of interest" description="Disordered" evidence="1">
    <location>
        <begin position="84"/>
        <end position="130"/>
    </location>
</feature>
<dbReference type="PANTHER" id="PTHR34512:SF30">
    <property type="entry name" value="OUTER MEMBRANE PROTEIN ASSEMBLY FACTOR BAMB"/>
    <property type="match status" value="1"/>
</dbReference>
<keyword evidence="4" id="KW-1185">Reference proteome</keyword>
<dbReference type="InterPro" id="IPR011047">
    <property type="entry name" value="Quinoprotein_ADH-like_sf"/>
</dbReference>
<name>A0A517NG26_9BACT</name>
<evidence type="ECO:0000259" key="2">
    <source>
        <dbReference type="Pfam" id="PF13360"/>
    </source>
</evidence>
<dbReference type="InterPro" id="IPR002372">
    <property type="entry name" value="PQQ_rpt_dom"/>
</dbReference>
<evidence type="ECO:0000313" key="3">
    <source>
        <dbReference type="EMBL" id="QDT06033.1"/>
    </source>
</evidence>
<dbReference type="EMBL" id="CP036525">
    <property type="protein sequence ID" value="QDT06033.1"/>
    <property type="molecule type" value="Genomic_DNA"/>
</dbReference>
<feature type="domain" description="Pyrrolo-quinoline quinone repeat" evidence="2">
    <location>
        <begin position="337"/>
        <end position="455"/>
    </location>
</feature>
<dbReference type="SUPFAM" id="SSF50998">
    <property type="entry name" value="Quinoprotein alcohol dehydrogenase-like"/>
    <property type="match status" value="2"/>
</dbReference>
<feature type="domain" description="Pyrrolo-quinoline quinone repeat" evidence="2">
    <location>
        <begin position="170"/>
        <end position="271"/>
    </location>
</feature>
<dbReference type="KEGG" id="rlc:K227x_44400"/>
<feature type="compositionally biased region" description="Basic and acidic residues" evidence="1">
    <location>
        <begin position="502"/>
        <end position="513"/>
    </location>
</feature>
<organism evidence="3 4">
    <name type="scientific">Rubripirellula lacrimiformis</name>
    <dbReference type="NCBI Taxonomy" id="1930273"/>
    <lineage>
        <taxon>Bacteria</taxon>
        <taxon>Pseudomonadati</taxon>
        <taxon>Planctomycetota</taxon>
        <taxon>Planctomycetia</taxon>
        <taxon>Pirellulales</taxon>
        <taxon>Pirellulaceae</taxon>
        <taxon>Rubripirellula</taxon>
    </lineage>
</organism>
<evidence type="ECO:0000313" key="4">
    <source>
        <dbReference type="Proteomes" id="UP000318538"/>
    </source>
</evidence>
<dbReference type="OrthoDB" id="273000at2"/>
<protein>
    <submittedName>
        <fullName evidence="3">Outer membrane biogenesis protein BamB</fullName>
    </submittedName>
</protein>